<feature type="domain" description="Reverse transcriptase zinc-binding" evidence="1">
    <location>
        <begin position="2"/>
        <end position="76"/>
    </location>
</feature>
<organism evidence="2 3">
    <name type="scientific">Cinchona calisaya</name>
    <dbReference type="NCBI Taxonomy" id="153742"/>
    <lineage>
        <taxon>Eukaryota</taxon>
        <taxon>Viridiplantae</taxon>
        <taxon>Streptophyta</taxon>
        <taxon>Embryophyta</taxon>
        <taxon>Tracheophyta</taxon>
        <taxon>Spermatophyta</taxon>
        <taxon>Magnoliopsida</taxon>
        <taxon>eudicotyledons</taxon>
        <taxon>Gunneridae</taxon>
        <taxon>Pentapetalae</taxon>
        <taxon>asterids</taxon>
        <taxon>lamiids</taxon>
        <taxon>Gentianales</taxon>
        <taxon>Rubiaceae</taxon>
        <taxon>Cinchonoideae</taxon>
        <taxon>Cinchoneae</taxon>
        <taxon>Cinchona</taxon>
    </lineage>
</organism>
<dbReference type="Proteomes" id="UP001630127">
    <property type="component" value="Unassembled WGS sequence"/>
</dbReference>
<evidence type="ECO:0000313" key="2">
    <source>
        <dbReference type="EMBL" id="KAL3498309.1"/>
    </source>
</evidence>
<dbReference type="InterPro" id="IPR026960">
    <property type="entry name" value="RVT-Znf"/>
</dbReference>
<dbReference type="AlphaFoldDB" id="A0ABD2XVN3"/>
<proteinExistence type="predicted"/>
<dbReference type="Pfam" id="PF13966">
    <property type="entry name" value="zf-RVT"/>
    <property type="match status" value="1"/>
</dbReference>
<accession>A0ABD2XVN3</accession>
<gene>
    <name evidence="2" type="ORF">ACH5RR_041041</name>
</gene>
<dbReference type="EMBL" id="JBJUIK010000017">
    <property type="protein sequence ID" value="KAL3498309.1"/>
    <property type="molecule type" value="Genomic_DNA"/>
</dbReference>
<evidence type="ECO:0000313" key="3">
    <source>
        <dbReference type="Proteomes" id="UP001630127"/>
    </source>
</evidence>
<reference evidence="2 3" key="1">
    <citation type="submission" date="2024-11" db="EMBL/GenBank/DDBJ databases">
        <title>A near-complete genome assembly of Cinchona calisaya.</title>
        <authorList>
            <person name="Lian D.C."/>
            <person name="Zhao X.W."/>
            <person name="Wei L."/>
        </authorList>
    </citation>
    <scope>NUCLEOTIDE SEQUENCE [LARGE SCALE GENOMIC DNA]</scope>
    <source>
        <tissue evidence="2">Nenye</tissue>
    </source>
</reference>
<sequence>MFRPKKNVMRSRMFICSSKIPIKFSNILWQILNGVLPFGDVLVDLGFQLTSKCCFCNSLDSIDHYAVECSLASRIWSEFEHRLGIPRIQVWWVVEASFEIQLVIC</sequence>
<comment type="caution">
    <text evidence="2">The sequence shown here is derived from an EMBL/GenBank/DDBJ whole genome shotgun (WGS) entry which is preliminary data.</text>
</comment>
<keyword evidence="3" id="KW-1185">Reference proteome</keyword>
<protein>
    <recommendedName>
        <fullName evidence="1">Reverse transcriptase zinc-binding domain-containing protein</fullName>
    </recommendedName>
</protein>
<evidence type="ECO:0000259" key="1">
    <source>
        <dbReference type="Pfam" id="PF13966"/>
    </source>
</evidence>
<name>A0ABD2XVN3_9GENT</name>